<evidence type="ECO:0000313" key="2">
    <source>
        <dbReference type="EMBL" id="EJW70041.1"/>
    </source>
</evidence>
<dbReference type="EMBL" id="ADBV01023896">
    <property type="protein sequence ID" value="EJW70041.1"/>
    <property type="molecule type" value="Genomic_DNA"/>
</dbReference>
<feature type="compositionally biased region" description="Pro residues" evidence="1">
    <location>
        <begin position="26"/>
        <end position="45"/>
    </location>
</feature>
<evidence type="ECO:0000313" key="3">
    <source>
        <dbReference type="Proteomes" id="UP000004810"/>
    </source>
</evidence>
<reference evidence="3" key="1">
    <citation type="submission" date="2012-08" db="EMBL/GenBank/DDBJ databases">
        <title>The Genome Sequence of Wuchereria bancrofti.</title>
        <authorList>
            <person name="Nutman T.B."/>
            <person name="Fink D.L."/>
            <person name="Russ C."/>
            <person name="Young S."/>
            <person name="Zeng Q."/>
            <person name="Koehrsen M."/>
            <person name="Alvarado L."/>
            <person name="Berlin A."/>
            <person name="Chapman S.B."/>
            <person name="Chen Z."/>
            <person name="Freedman E."/>
            <person name="Gellesch M."/>
            <person name="Goldberg J."/>
            <person name="Griggs A."/>
            <person name="Gujja S."/>
            <person name="Heilman E.R."/>
            <person name="Heiman D."/>
            <person name="Hepburn T."/>
            <person name="Howarth C."/>
            <person name="Jen D."/>
            <person name="Larson L."/>
            <person name="Lewis B."/>
            <person name="Mehta T."/>
            <person name="Park D."/>
            <person name="Pearson M."/>
            <person name="Roberts A."/>
            <person name="Saif S."/>
            <person name="Shea T."/>
            <person name="Shenoy N."/>
            <person name="Sisk P."/>
            <person name="Stolte C."/>
            <person name="Sykes S."/>
            <person name="Walk T."/>
            <person name="White J."/>
            <person name="Yandava C."/>
            <person name="Haas B."/>
            <person name="Henn M.R."/>
            <person name="Nusbaum C."/>
            <person name="Birren B."/>
        </authorList>
    </citation>
    <scope>NUCLEOTIDE SEQUENCE [LARGE SCALE GENOMIC DNA]</scope>
    <source>
        <strain evidence="3">NA</strain>
    </source>
</reference>
<feature type="non-terminal residue" evidence="2">
    <location>
        <position position="56"/>
    </location>
</feature>
<feature type="region of interest" description="Disordered" evidence="1">
    <location>
        <begin position="26"/>
        <end position="56"/>
    </location>
</feature>
<evidence type="ECO:0000256" key="1">
    <source>
        <dbReference type="SAM" id="MobiDB-lite"/>
    </source>
</evidence>
<dbReference type="AlphaFoldDB" id="J9DKR6"/>
<organism evidence="2 3">
    <name type="scientific">Wuchereria bancrofti</name>
    <dbReference type="NCBI Taxonomy" id="6293"/>
    <lineage>
        <taxon>Eukaryota</taxon>
        <taxon>Metazoa</taxon>
        <taxon>Ecdysozoa</taxon>
        <taxon>Nematoda</taxon>
        <taxon>Chromadorea</taxon>
        <taxon>Rhabditida</taxon>
        <taxon>Spirurina</taxon>
        <taxon>Spiruromorpha</taxon>
        <taxon>Filarioidea</taxon>
        <taxon>Onchocercidae</taxon>
        <taxon>Wuchereria</taxon>
    </lineage>
</organism>
<comment type="caution">
    <text evidence="2">The sequence shown here is derived from an EMBL/GenBank/DDBJ whole genome shotgun (WGS) entry which is preliminary data.</text>
</comment>
<protein>
    <submittedName>
        <fullName evidence="2">Uncharacterized protein</fullName>
    </submittedName>
</protein>
<feature type="compositionally biased region" description="Basic and acidic residues" evidence="1">
    <location>
        <begin position="46"/>
        <end position="56"/>
    </location>
</feature>
<gene>
    <name evidence="2" type="ORF">WUBG_19051</name>
</gene>
<accession>J9DKR6</accession>
<sequence>MYIIVRNIKGGPPGCECKKCYIPPPPPPKPEEPPPPPPPGPPPPRIMRDEWMDIRM</sequence>
<name>J9DKR6_WUCBA</name>
<proteinExistence type="predicted"/>
<dbReference type="Proteomes" id="UP000004810">
    <property type="component" value="Unassembled WGS sequence"/>
</dbReference>